<evidence type="ECO:0000313" key="6">
    <source>
        <dbReference type="Proteomes" id="UP001595867"/>
    </source>
</evidence>
<proteinExistence type="predicted"/>
<dbReference type="PROSITE" id="PS50995">
    <property type="entry name" value="HTH_MARR_2"/>
    <property type="match status" value="1"/>
</dbReference>
<protein>
    <submittedName>
        <fullName evidence="5">MarR family winged helix-turn-helix transcriptional regulator</fullName>
    </submittedName>
</protein>
<dbReference type="InterPro" id="IPR036390">
    <property type="entry name" value="WH_DNA-bd_sf"/>
</dbReference>
<dbReference type="Proteomes" id="UP001595867">
    <property type="component" value="Unassembled WGS sequence"/>
</dbReference>
<name>A0ABV8IQP3_9ACTN</name>
<dbReference type="InterPro" id="IPR000835">
    <property type="entry name" value="HTH_MarR-typ"/>
</dbReference>
<dbReference type="InterPro" id="IPR011991">
    <property type="entry name" value="ArsR-like_HTH"/>
</dbReference>
<sequence length="170" mass="19435">MAHLVFMEDSVDQHVARWAAFWASEPAFAPEVEGALTRMKFIQRWIDRNDLAIFTEDLTLQDYKTLHVLMVQPWPTEATPAQLAEAANVTRAAMTSRLDRLAEAGLITRQMDGADRRRVLVRPTQEGREMWSKYIFKGMAVDQRALHALDSEELAQLNGLLRKVLLSLEE</sequence>
<gene>
    <name evidence="5" type="ORF">ACFO0C_04310</name>
</gene>
<dbReference type="PRINTS" id="PR00598">
    <property type="entry name" value="HTHMARR"/>
</dbReference>
<keyword evidence="6" id="KW-1185">Reference proteome</keyword>
<evidence type="ECO:0000256" key="3">
    <source>
        <dbReference type="ARBA" id="ARBA00023163"/>
    </source>
</evidence>
<comment type="caution">
    <text evidence="5">The sequence shown here is derived from an EMBL/GenBank/DDBJ whole genome shotgun (WGS) entry which is preliminary data.</text>
</comment>
<dbReference type="EMBL" id="JBHSBL010000005">
    <property type="protein sequence ID" value="MFC4064140.1"/>
    <property type="molecule type" value="Genomic_DNA"/>
</dbReference>
<dbReference type="PANTHER" id="PTHR33164:SF104">
    <property type="entry name" value="TRANSCRIPTIONAL REGULATORY PROTEIN"/>
    <property type="match status" value="1"/>
</dbReference>
<dbReference type="PANTHER" id="PTHR33164">
    <property type="entry name" value="TRANSCRIPTIONAL REGULATOR, MARR FAMILY"/>
    <property type="match status" value="1"/>
</dbReference>
<keyword evidence="3" id="KW-0804">Transcription</keyword>
<evidence type="ECO:0000313" key="5">
    <source>
        <dbReference type="EMBL" id="MFC4064140.1"/>
    </source>
</evidence>
<keyword evidence="2" id="KW-0238">DNA-binding</keyword>
<dbReference type="Pfam" id="PF12802">
    <property type="entry name" value="MarR_2"/>
    <property type="match status" value="1"/>
</dbReference>
<evidence type="ECO:0000259" key="4">
    <source>
        <dbReference type="PROSITE" id="PS50995"/>
    </source>
</evidence>
<dbReference type="SUPFAM" id="SSF46785">
    <property type="entry name" value="Winged helix' DNA-binding domain"/>
    <property type="match status" value="1"/>
</dbReference>
<dbReference type="SMART" id="SM00347">
    <property type="entry name" value="HTH_MARR"/>
    <property type="match status" value="1"/>
</dbReference>
<dbReference type="PROSITE" id="PS01117">
    <property type="entry name" value="HTH_MARR_1"/>
    <property type="match status" value="1"/>
</dbReference>
<dbReference type="RefSeq" id="WP_378065179.1">
    <property type="nucleotide sequence ID" value="NZ_JBHSBL010000005.1"/>
</dbReference>
<dbReference type="CDD" id="cd00090">
    <property type="entry name" value="HTH_ARSR"/>
    <property type="match status" value="1"/>
</dbReference>
<dbReference type="InterPro" id="IPR039422">
    <property type="entry name" value="MarR/SlyA-like"/>
</dbReference>
<feature type="domain" description="HTH marR-type" evidence="4">
    <location>
        <begin position="25"/>
        <end position="166"/>
    </location>
</feature>
<evidence type="ECO:0000256" key="1">
    <source>
        <dbReference type="ARBA" id="ARBA00023015"/>
    </source>
</evidence>
<dbReference type="Gene3D" id="1.10.10.10">
    <property type="entry name" value="Winged helix-like DNA-binding domain superfamily/Winged helix DNA-binding domain"/>
    <property type="match status" value="1"/>
</dbReference>
<accession>A0ABV8IQP3</accession>
<keyword evidence="1" id="KW-0805">Transcription regulation</keyword>
<dbReference type="InterPro" id="IPR023187">
    <property type="entry name" value="Tscrpt_reg_MarR-type_CS"/>
</dbReference>
<reference evidence="6" key="1">
    <citation type="journal article" date="2019" name="Int. J. Syst. Evol. Microbiol.">
        <title>The Global Catalogue of Microorganisms (GCM) 10K type strain sequencing project: providing services to taxonomists for standard genome sequencing and annotation.</title>
        <authorList>
            <consortium name="The Broad Institute Genomics Platform"/>
            <consortium name="The Broad Institute Genome Sequencing Center for Infectious Disease"/>
            <person name="Wu L."/>
            <person name="Ma J."/>
        </authorList>
    </citation>
    <scope>NUCLEOTIDE SEQUENCE [LARGE SCALE GENOMIC DNA]</scope>
    <source>
        <strain evidence="6">TBRC 5832</strain>
    </source>
</reference>
<organism evidence="5 6">
    <name type="scientific">Actinoplanes subglobosus</name>
    <dbReference type="NCBI Taxonomy" id="1547892"/>
    <lineage>
        <taxon>Bacteria</taxon>
        <taxon>Bacillati</taxon>
        <taxon>Actinomycetota</taxon>
        <taxon>Actinomycetes</taxon>
        <taxon>Micromonosporales</taxon>
        <taxon>Micromonosporaceae</taxon>
        <taxon>Actinoplanes</taxon>
    </lineage>
</organism>
<evidence type="ECO:0000256" key="2">
    <source>
        <dbReference type="ARBA" id="ARBA00023125"/>
    </source>
</evidence>
<dbReference type="InterPro" id="IPR036388">
    <property type="entry name" value="WH-like_DNA-bd_sf"/>
</dbReference>